<dbReference type="Gene3D" id="3.20.20.80">
    <property type="entry name" value="Glycosidases"/>
    <property type="match status" value="1"/>
</dbReference>
<gene>
    <name evidence="10 12" type="primary">glgB</name>
    <name evidence="12" type="ORF">ACFSJH_13020</name>
</gene>
<dbReference type="NCBIfam" id="NF008967">
    <property type="entry name" value="PRK12313.1"/>
    <property type="match status" value="1"/>
</dbReference>
<evidence type="ECO:0000256" key="2">
    <source>
        <dbReference type="ARBA" id="ARBA00002953"/>
    </source>
</evidence>
<dbReference type="NCBIfam" id="TIGR01515">
    <property type="entry name" value="branching_enzym"/>
    <property type="match status" value="1"/>
</dbReference>
<evidence type="ECO:0000256" key="9">
    <source>
        <dbReference type="ARBA" id="ARBA00023277"/>
    </source>
</evidence>
<dbReference type="SUPFAM" id="SSF51445">
    <property type="entry name" value="(Trans)glycosidases"/>
    <property type="match status" value="1"/>
</dbReference>
<dbReference type="InterPro" id="IPR004193">
    <property type="entry name" value="Glyco_hydro_13_N"/>
</dbReference>
<evidence type="ECO:0000313" key="12">
    <source>
        <dbReference type="EMBL" id="MFD2116644.1"/>
    </source>
</evidence>
<evidence type="ECO:0000256" key="3">
    <source>
        <dbReference type="ARBA" id="ARBA00004964"/>
    </source>
</evidence>
<dbReference type="Gene3D" id="2.60.40.10">
    <property type="entry name" value="Immunoglobulins"/>
    <property type="match status" value="1"/>
</dbReference>
<evidence type="ECO:0000256" key="8">
    <source>
        <dbReference type="ARBA" id="ARBA00023056"/>
    </source>
</evidence>
<sequence>MLQQIVDTDAYLFHQGTHYYSYTFLGCHRSEVAGQTGLRFVVWAPHAVAVEVAGDFNDWTGAGYSLERLTEAGLWGAFFTTIASQQAYKYRITPTEGHPFLKADPYAFAAELRPLTASLTPSPKKYMWKDQKWEKKKKKYESHKRPITIYELHLGSWQQKADGSFYSYRELAGLIVPYVIKLGYTHIELLPIAEHPLDMSWGYQITGYYAPTSRYGSPDDFKYFVDQCHQHHLGVILDWVPGHFCRDDHGLRLFDGSPLYEYSDPLKADKRSWGTLTFDFGRPEVQSFLISNALYWLKEFHIDGLRVDAVASMTSLNFDRGDEEEQLKNSWGTAENLEALAFIRKLNEVVFRYYPSALMMAEDSSDFVGVSKPTYTGGLGFNYKWDMGWMNDILTYMAYDPVYRKWHHHLLTFSFMYTYNENFLLPLSHDEVVHGKKSLLNKMPGDQWQQFANLRLLYGFMMVHPGKKLLFMGGEFGQYIEWRDQYQLDWHLLEYPLHHALFHYVKDLNFFYRSQSALFELDHQPDGLQFIDADNNEQGVLIFIRKGNELAKQVLILCNFTPQVYYDFKVGVPIPGSYQEIFNSDLALYGGSDQRNTSLLFSVPEEWHGQSQHVTLKIPPLAISIWQLVDVPYNEICS</sequence>
<dbReference type="EMBL" id="JBHUHO010000031">
    <property type="protein sequence ID" value="MFD2116644.1"/>
    <property type="molecule type" value="Genomic_DNA"/>
</dbReference>
<evidence type="ECO:0000256" key="6">
    <source>
        <dbReference type="ARBA" id="ARBA00022676"/>
    </source>
</evidence>
<dbReference type="InterPro" id="IPR013780">
    <property type="entry name" value="Glyco_hydro_b"/>
</dbReference>
<accession>A0ABW4YME6</accession>
<evidence type="ECO:0000256" key="1">
    <source>
        <dbReference type="ARBA" id="ARBA00000826"/>
    </source>
</evidence>
<dbReference type="CDD" id="cd02855">
    <property type="entry name" value="E_set_GBE_prok_N"/>
    <property type="match status" value="1"/>
</dbReference>
<dbReference type="PANTHER" id="PTHR43651">
    <property type="entry name" value="1,4-ALPHA-GLUCAN-BRANCHING ENZYME"/>
    <property type="match status" value="1"/>
</dbReference>
<evidence type="ECO:0000256" key="4">
    <source>
        <dbReference type="ARBA" id="ARBA00009000"/>
    </source>
</evidence>
<comment type="pathway">
    <text evidence="3 10">Glycan biosynthesis; glycogen biosynthesis.</text>
</comment>
<evidence type="ECO:0000313" key="13">
    <source>
        <dbReference type="Proteomes" id="UP001597362"/>
    </source>
</evidence>
<dbReference type="InterPro" id="IPR037439">
    <property type="entry name" value="Branching_enzy"/>
</dbReference>
<dbReference type="SUPFAM" id="SSF81296">
    <property type="entry name" value="E set domains"/>
    <property type="match status" value="1"/>
</dbReference>
<keyword evidence="13" id="KW-1185">Reference proteome</keyword>
<feature type="active site" description="Proton donor" evidence="10">
    <location>
        <position position="362"/>
    </location>
</feature>
<dbReference type="InterPro" id="IPR017853">
    <property type="entry name" value="GH"/>
</dbReference>
<feature type="active site" description="Nucleophile" evidence="10">
    <location>
        <position position="308"/>
    </location>
</feature>
<proteinExistence type="inferred from homology"/>
<keyword evidence="6 10" id="KW-0328">Glycosyltransferase</keyword>
<dbReference type="InterPro" id="IPR006407">
    <property type="entry name" value="GlgB"/>
</dbReference>
<dbReference type="CDD" id="cd11322">
    <property type="entry name" value="AmyAc_Glg_BE"/>
    <property type="match status" value="1"/>
</dbReference>
<comment type="subunit">
    <text evidence="10">Monomer.</text>
</comment>
<dbReference type="SMART" id="SM00642">
    <property type="entry name" value="Aamy"/>
    <property type="match status" value="1"/>
</dbReference>
<dbReference type="InterPro" id="IPR013783">
    <property type="entry name" value="Ig-like_fold"/>
</dbReference>
<comment type="catalytic activity">
    <reaction evidence="1 10">
        <text>Transfers a segment of a (1-&gt;4)-alpha-D-glucan chain to a primary hydroxy group in a similar glucan chain.</text>
        <dbReference type="EC" id="2.4.1.18"/>
    </reaction>
</comment>
<evidence type="ECO:0000259" key="11">
    <source>
        <dbReference type="SMART" id="SM00642"/>
    </source>
</evidence>
<dbReference type="SUPFAM" id="SSF51011">
    <property type="entry name" value="Glycosyl hydrolase domain"/>
    <property type="match status" value="1"/>
</dbReference>
<dbReference type="NCBIfam" id="NF003811">
    <property type="entry name" value="PRK05402.1"/>
    <property type="match status" value="1"/>
</dbReference>
<dbReference type="PIRSF" id="PIRSF000463">
    <property type="entry name" value="GlgB"/>
    <property type="match status" value="1"/>
</dbReference>
<dbReference type="InterPro" id="IPR006047">
    <property type="entry name" value="GH13_cat_dom"/>
</dbReference>
<comment type="similarity">
    <text evidence="4 10">Belongs to the glycosyl hydrolase 13 family. GlgB subfamily.</text>
</comment>
<evidence type="ECO:0000256" key="7">
    <source>
        <dbReference type="ARBA" id="ARBA00022679"/>
    </source>
</evidence>
<dbReference type="Proteomes" id="UP001597362">
    <property type="component" value="Unassembled WGS sequence"/>
</dbReference>
<dbReference type="HAMAP" id="MF_00685">
    <property type="entry name" value="GlgB"/>
    <property type="match status" value="1"/>
</dbReference>
<dbReference type="Gene3D" id="2.60.40.1180">
    <property type="entry name" value="Golgi alpha-mannosidase II"/>
    <property type="match status" value="1"/>
</dbReference>
<keyword evidence="8 10" id="KW-0320">Glycogen biosynthesis</keyword>
<keyword evidence="7 10" id="KW-0808">Transferase</keyword>
<dbReference type="Pfam" id="PF02806">
    <property type="entry name" value="Alpha-amylase_C"/>
    <property type="match status" value="1"/>
</dbReference>
<dbReference type="EC" id="2.4.1.18" evidence="10"/>
<dbReference type="Pfam" id="PF02922">
    <property type="entry name" value="CBM_48"/>
    <property type="match status" value="1"/>
</dbReference>
<keyword evidence="5 10" id="KW-0321">Glycogen metabolism</keyword>
<feature type="domain" description="Glycosyl hydrolase family 13 catalytic" evidence="11">
    <location>
        <begin position="151"/>
        <end position="512"/>
    </location>
</feature>
<evidence type="ECO:0000256" key="5">
    <source>
        <dbReference type="ARBA" id="ARBA00022600"/>
    </source>
</evidence>
<name>A0ABW4YME6_9BACL</name>
<dbReference type="RefSeq" id="WP_377773040.1">
    <property type="nucleotide sequence ID" value="NZ_JBHUHO010000031.1"/>
</dbReference>
<protein>
    <recommendedName>
        <fullName evidence="10">1,4-alpha-glucan branching enzyme GlgB</fullName>
        <ecNumber evidence="10">2.4.1.18</ecNumber>
    </recommendedName>
    <alternativeName>
        <fullName evidence="10">1,4-alpha-D-glucan:1,4-alpha-D-glucan 6-glucosyl-transferase</fullName>
    </alternativeName>
    <alternativeName>
        <fullName evidence="10">Alpha-(1-&gt;4)-glucan branching enzyme</fullName>
    </alternativeName>
    <alternativeName>
        <fullName evidence="10">Glycogen branching enzyme</fullName>
        <shortName evidence="10">BE</shortName>
    </alternativeName>
</protein>
<dbReference type="InterPro" id="IPR014756">
    <property type="entry name" value="Ig_E-set"/>
</dbReference>
<comment type="caution">
    <text evidence="12">The sequence shown here is derived from an EMBL/GenBank/DDBJ whole genome shotgun (WGS) entry which is preliminary data.</text>
</comment>
<keyword evidence="9 10" id="KW-0119">Carbohydrate metabolism</keyword>
<dbReference type="PANTHER" id="PTHR43651:SF3">
    <property type="entry name" value="1,4-ALPHA-GLUCAN-BRANCHING ENZYME"/>
    <property type="match status" value="1"/>
</dbReference>
<evidence type="ECO:0000256" key="10">
    <source>
        <dbReference type="HAMAP-Rule" id="MF_00685"/>
    </source>
</evidence>
<organism evidence="12 13">
    <name type="scientific">Paenibacillus yanchengensis</name>
    <dbReference type="NCBI Taxonomy" id="2035833"/>
    <lineage>
        <taxon>Bacteria</taxon>
        <taxon>Bacillati</taxon>
        <taxon>Bacillota</taxon>
        <taxon>Bacilli</taxon>
        <taxon>Bacillales</taxon>
        <taxon>Paenibacillaceae</taxon>
        <taxon>Paenibacillus</taxon>
    </lineage>
</organism>
<comment type="function">
    <text evidence="2 10">Catalyzes the formation of the alpha-1,6-glucosidic linkages in glycogen by scission of a 1,4-alpha-linked oligosaccharide from growing alpha-1,4-glucan chains and the subsequent attachment of the oligosaccharide to the alpha-1,6 position.</text>
</comment>
<dbReference type="Pfam" id="PF00128">
    <property type="entry name" value="Alpha-amylase"/>
    <property type="match status" value="2"/>
</dbReference>
<dbReference type="InterPro" id="IPR006048">
    <property type="entry name" value="A-amylase/branching_C"/>
</dbReference>
<reference evidence="13" key="1">
    <citation type="journal article" date="2019" name="Int. J. Syst. Evol. Microbiol.">
        <title>The Global Catalogue of Microorganisms (GCM) 10K type strain sequencing project: providing services to taxonomists for standard genome sequencing and annotation.</title>
        <authorList>
            <consortium name="The Broad Institute Genomics Platform"/>
            <consortium name="The Broad Institute Genome Sequencing Center for Infectious Disease"/>
            <person name="Wu L."/>
            <person name="Ma J."/>
        </authorList>
    </citation>
    <scope>NUCLEOTIDE SEQUENCE [LARGE SCALE GENOMIC DNA]</scope>
    <source>
        <strain evidence="13">GH52</strain>
    </source>
</reference>
<dbReference type="InterPro" id="IPR044143">
    <property type="entry name" value="GlgB_N_E_set_prok"/>
</dbReference>